<sequence>MAFLCLLNDAFMTCRNIMFYCYGESIYQIKQIASRLPKNSQ</sequence>
<gene>
    <name evidence="1" type="ORF">BAL341_2035</name>
</gene>
<accession>A0A486XS34</accession>
<organism evidence="1">
    <name type="scientific">Rheinheimera sp. BAL341</name>
    <dbReference type="NCBI Taxonomy" id="1708203"/>
    <lineage>
        <taxon>Bacteria</taxon>
        <taxon>Pseudomonadati</taxon>
        <taxon>Pseudomonadota</taxon>
        <taxon>Gammaproteobacteria</taxon>
        <taxon>Chromatiales</taxon>
        <taxon>Chromatiaceae</taxon>
        <taxon>Rheinheimera</taxon>
    </lineage>
</organism>
<protein>
    <submittedName>
        <fullName evidence="1">Uncharacterized protein</fullName>
    </submittedName>
</protein>
<dbReference type="AlphaFoldDB" id="A0A486XS34"/>
<dbReference type="EMBL" id="CAAJGR010000111">
    <property type="protein sequence ID" value="VHO04675.1"/>
    <property type="molecule type" value="Genomic_DNA"/>
</dbReference>
<name>A0A486XS34_9GAMM</name>
<proteinExistence type="predicted"/>
<evidence type="ECO:0000313" key="1">
    <source>
        <dbReference type="EMBL" id="VHO04675.1"/>
    </source>
</evidence>
<reference evidence="1" key="1">
    <citation type="submission" date="2019-04" db="EMBL/GenBank/DDBJ databases">
        <authorList>
            <person name="Brambilla D."/>
        </authorList>
    </citation>
    <scope>NUCLEOTIDE SEQUENCE</scope>
    <source>
        <strain evidence="1">BAL1</strain>
    </source>
</reference>